<dbReference type="AlphaFoldDB" id="A0A4R2RWA6"/>
<keyword evidence="4 6" id="KW-1133">Transmembrane helix</keyword>
<dbReference type="Pfam" id="PF01925">
    <property type="entry name" value="TauE"/>
    <property type="match status" value="1"/>
</dbReference>
<evidence type="ECO:0000313" key="8">
    <source>
        <dbReference type="Proteomes" id="UP000294813"/>
    </source>
</evidence>
<protein>
    <recommendedName>
        <fullName evidence="6">Probable membrane transporter protein</fullName>
    </recommendedName>
</protein>
<comment type="similarity">
    <text evidence="2 6">Belongs to the 4-toluene sulfonate uptake permease (TSUP) (TC 2.A.102) family.</text>
</comment>
<dbReference type="InterPro" id="IPR002781">
    <property type="entry name" value="TM_pro_TauE-like"/>
</dbReference>
<sequence>MKLPLKTHPSTVLLLVIGLIIGLVNGLIGMGGGTIAIPAMVFLLGIPDYTAHGTSLAVILPTSLISGYIYWQQGYLPWKLTATVAATGMFGAYIGARLMTRLSPRHLRIFFGSFMIVAGLRMLWR</sequence>
<dbReference type="InterPro" id="IPR051598">
    <property type="entry name" value="TSUP/Inactive_protease-like"/>
</dbReference>
<dbReference type="GO" id="GO:0005886">
    <property type="term" value="C:plasma membrane"/>
    <property type="evidence" value="ECO:0007669"/>
    <property type="project" value="UniProtKB-SubCell"/>
</dbReference>
<dbReference type="RefSeq" id="WP_131918520.1">
    <property type="nucleotide sequence ID" value="NZ_JAOQNU010000005.1"/>
</dbReference>
<dbReference type="EMBL" id="SLXT01000005">
    <property type="protein sequence ID" value="TCP67269.1"/>
    <property type="molecule type" value="Genomic_DNA"/>
</dbReference>
<comment type="subcellular location">
    <subcellularLocation>
        <location evidence="6">Cell membrane</location>
        <topology evidence="6">Multi-pass membrane protein</topology>
    </subcellularLocation>
    <subcellularLocation>
        <location evidence="1">Membrane</location>
        <topology evidence="1">Multi-pass membrane protein</topology>
    </subcellularLocation>
</comment>
<accession>A0A4R2RWA6</accession>
<dbReference type="PANTHER" id="PTHR43701">
    <property type="entry name" value="MEMBRANE TRANSPORTER PROTEIN MJ0441-RELATED"/>
    <property type="match status" value="1"/>
</dbReference>
<keyword evidence="5 6" id="KW-0472">Membrane</keyword>
<evidence type="ECO:0000256" key="2">
    <source>
        <dbReference type="ARBA" id="ARBA00009142"/>
    </source>
</evidence>
<comment type="caution">
    <text evidence="7">The sequence shown here is derived from an EMBL/GenBank/DDBJ whole genome shotgun (WGS) entry which is preliminary data.</text>
</comment>
<evidence type="ECO:0000256" key="6">
    <source>
        <dbReference type="RuleBase" id="RU363041"/>
    </source>
</evidence>
<reference evidence="7 8" key="1">
    <citation type="submission" date="2019-03" db="EMBL/GenBank/DDBJ databases">
        <title>Genomic Encyclopedia of Type Strains, Phase IV (KMG-IV): sequencing the most valuable type-strain genomes for metagenomic binning, comparative biology and taxonomic classification.</title>
        <authorList>
            <person name="Goeker M."/>
        </authorList>
    </citation>
    <scope>NUCLEOTIDE SEQUENCE [LARGE SCALE GENOMIC DNA]</scope>
    <source>
        <strain evidence="7 8">DSM 11170</strain>
    </source>
</reference>
<gene>
    <name evidence="7" type="ORF">EDD73_105167</name>
</gene>
<name>A0A4R2RWA6_9FIRM</name>
<evidence type="ECO:0000256" key="5">
    <source>
        <dbReference type="ARBA" id="ARBA00023136"/>
    </source>
</evidence>
<keyword evidence="6" id="KW-1003">Cell membrane</keyword>
<evidence type="ECO:0000313" key="7">
    <source>
        <dbReference type="EMBL" id="TCP67269.1"/>
    </source>
</evidence>
<feature type="transmembrane region" description="Helical" evidence="6">
    <location>
        <begin position="107"/>
        <end position="124"/>
    </location>
</feature>
<dbReference type="OrthoDB" id="9791444at2"/>
<evidence type="ECO:0000256" key="1">
    <source>
        <dbReference type="ARBA" id="ARBA00004141"/>
    </source>
</evidence>
<dbReference type="PANTHER" id="PTHR43701:SF2">
    <property type="entry name" value="MEMBRANE TRANSPORTER PROTEIN YJNA-RELATED"/>
    <property type="match status" value="1"/>
</dbReference>
<feature type="transmembrane region" description="Helical" evidence="6">
    <location>
        <begin position="12"/>
        <end position="37"/>
    </location>
</feature>
<evidence type="ECO:0000256" key="4">
    <source>
        <dbReference type="ARBA" id="ARBA00022989"/>
    </source>
</evidence>
<organism evidence="7 8">
    <name type="scientific">Heliophilum fasciatum</name>
    <dbReference type="NCBI Taxonomy" id="35700"/>
    <lineage>
        <taxon>Bacteria</taxon>
        <taxon>Bacillati</taxon>
        <taxon>Bacillota</taxon>
        <taxon>Clostridia</taxon>
        <taxon>Eubacteriales</taxon>
        <taxon>Heliobacteriaceae</taxon>
        <taxon>Heliophilum</taxon>
    </lineage>
</organism>
<evidence type="ECO:0000256" key="3">
    <source>
        <dbReference type="ARBA" id="ARBA00022692"/>
    </source>
</evidence>
<proteinExistence type="inferred from homology"/>
<keyword evidence="3 6" id="KW-0812">Transmembrane</keyword>
<dbReference type="Proteomes" id="UP000294813">
    <property type="component" value="Unassembled WGS sequence"/>
</dbReference>
<feature type="transmembrane region" description="Helical" evidence="6">
    <location>
        <begin position="49"/>
        <end position="70"/>
    </location>
</feature>
<feature type="transmembrane region" description="Helical" evidence="6">
    <location>
        <begin position="76"/>
        <end position="95"/>
    </location>
</feature>
<keyword evidence="8" id="KW-1185">Reference proteome</keyword>